<keyword evidence="1" id="KW-1015">Disulfide bond</keyword>
<keyword evidence="3" id="KW-0732">Signal</keyword>
<dbReference type="InterPro" id="IPR001507">
    <property type="entry name" value="ZP_dom"/>
</dbReference>
<keyword evidence="2" id="KW-0812">Transmembrane</keyword>
<evidence type="ECO:0000256" key="3">
    <source>
        <dbReference type="SAM" id="SignalP"/>
    </source>
</evidence>
<dbReference type="AlphaFoldDB" id="A0A8R1E0W0"/>
<dbReference type="PANTHER" id="PTHR47327">
    <property type="entry name" value="FI18240P1-RELATED"/>
    <property type="match status" value="1"/>
</dbReference>
<keyword evidence="2" id="KW-0472">Membrane</keyword>
<proteinExistence type="predicted"/>
<dbReference type="InterPro" id="IPR052774">
    <property type="entry name" value="Celegans_DevNeuronal_Protein"/>
</dbReference>
<dbReference type="OMA" id="STVFAHC"/>
<evidence type="ECO:0000313" key="6">
    <source>
        <dbReference type="Proteomes" id="UP000005237"/>
    </source>
</evidence>
<dbReference type="GO" id="GO:0032590">
    <property type="term" value="C:dendrite membrane"/>
    <property type="evidence" value="ECO:0007669"/>
    <property type="project" value="EnsemblMetazoa"/>
</dbReference>
<dbReference type="PROSITE" id="PS51034">
    <property type="entry name" value="ZP_2"/>
    <property type="match status" value="1"/>
</dbReference>
<organism evidence="5 6">
    <name type="scientific">Caenorhabditis japonica</name>
    <dbReference type="NCBI Taxonomy" id="281687"/>
    <lineage>
        <taxon>Eukaryota</taxon>
        <taxon>Metazoa</taxon>
        <taxon>Ecdysozoa</taxon>
        <taxon>Nematoda</taxon>
        <taxon>Chromadorea</taxon>
        <taxon>Rhabditida</taxon>
        <taxon>Rhabditina</taxon>
        <taxon>Rhabditomorpha</taxon>
        <taxon>Rhabditoidea</taxon>
        <taxon>Rhabditidae</taxon>
        <taxon>Peloderinae</taxon>
        <taxon>Caenorhabditis</taxon>
    </lineage>
</organism>
<keyword evidence="2" id="KW-1133">Transmembrane helix</keyword>
<reference evidence="6" key="1">
    <citation type="submission" date="2010-08" db="EMBL/GenBank/DDBJ databases">
        <authorList>
            <consortium name="Caenorhabditis japonica Sequencing Consortium"/>
            <person name="Wilson R.K."/>
        </authorList>
    </citation>
    <scope>NUCLEOTIDE SEQUENCE [LARGE SCALE GENOMIC DNA]</scope>
    <source>
        <strain evidence="6">DF5081</strain>
    </source>
</reference>
<reference evidence="5" key="2">
    <citation type="submission" date="2022-06" db="UniProtKB">
        <authorList>
            <consortium name="EnsemblMetazoa"/>
        </authorList>
    </citation>
    <scope>IDENTIFICATION</scope>
    <source>
        <strain evidence="5">DF5081</strain>
    </source>
</reference>
<evidence type="ECO:0000256" key="1">
    <source>
        <dbReference type="ARBA" id="ARBA00023157"/>
    </source>
</evidence>
<dbReference type="GO" id="GO:0003391">
    <property type="term" value="P:amphid sensory organ dendrite retrograde extension"/>
    <property type="evidence" value="ECO:0007669"/>
    <property type="project" value="EnsemblMetazoa"/>
</dbReference>
<dbReference type="GO" id="GO:1990138">
    <property type="term" value="P:neuron projection extension"/>
    <property type="evidence" value="ECO:0007669"/>
    <property type="project" value="EnsemblMetazoa"/>
</dbReference>
<dbReference type="EnsemblMetazoa" id="CJA17710.1">
    <property type="protein sequence ID" value="CJA17710.1"/>
    <property type="gene ID" value="WBGene00136914"/>
</dbReference>
<dbReference type="SMART" id="SM00241">
    <property type="entry name" value="ZP"/>
    <property type="match status" value="1"/>
</dbReference>
<feature type="chain" id="PRO_5035825241" evidence="3">
    <location>
        <begin position="25"/>
        <end position="455"/>
    </location>
</feature>
<dbReference type="Pfam" id="PF00100">
    <property type="entry name" value="Zona_pellucida"/>
    <property type="match status" value="1"/>
</dbReference>
<keyword evidence="6" id="KW-1185">Reference proteome</keyword>
<protein>
    <submittedName>
        <fullName evidence="5">ZP domain-containing protein</fullName>
    </submittedName>
</protein>
<dbReference type="PANTHER" id="PTHR47327:SF20">
    <property type="entry name" value="PROTEIN DYF-7"/>
    <property type="match status" value="1"/>
</dbReference>
<evidence type="ECO:0000313" key="5">
    <source>
        <dbReference type="EnsemblMetazoa" id="CJA17710.1"/>
    </source>
</evidence>
<sequence>MSDLWRTACLQMLVSFLLIHQSQGKDKERFVERVDCIADSFTVVLNKSDPEVMRMISNPKSQPVVYVYGHKTRHPCGTSMKDEKGLTNYNLTIPYGSECDVTLTDLPFHRYAETTVVLEDNADLSFGKTTRLNHVFCLYTRSVKTIRFSDVSNGHEVIASTGGKPKPKVEMLFRSTDSGKTLQAARENDYVEFFIALSPDSAYHGISPKECTFSDREDISAPDAKKITFVQGGCPVNGMNDIIDPLANVNDQIYFSKFRTFRFGNQSTVFVHCQVQVCLRKEECSKTCYKKVSDSNLTAERLRFRHKRSIDKTSAAWERRYTRSTRSAVDDSNLDLTNSLTVVSQVESVELAAAPAPSQVSVPISSYPSEQRREPSCPKPLTLGMIPVIVMGVLASLLILSTGAAIYFGCKLKNKERKDSFDMMSAFSNPTINMPVTYSHYQRSAYNATVDGLYR</sequence>
<dbReference type="InterPro" id="IPR042235">
    <property type="entry name" value="ZP-C_dom"/>
</dbReference>
<feature type="signal peptide" evidence="3">
    <location>
        <begin position="1"/>
        <end position="24"/>
    </location>
</feature>
<evidence type="ECO:0000256" key="2">
    <source>
        <dbReference type="SAM" id="Phobius"/>
    </source>
</evidence>
<accession>A0A8R1E0W0</accession>
<dbReference type="InterPro" id="IPR055355">
    <property type="entry name" value="ZP-C"/>
</dbReference>
<feature type="domain" description="ZP" evidence="4">
    <location>
        <begin position="35"/>
        <end position="295"/>
    </location>
</feature>
<dbReference type="Proteomes" id="UP000005237">
    <property type="component" value="Unassembled WGS sequence"/>
</dbReference>
<feature type="transmembrane region" description="Helical" evidence="2">
    <location>
        <begin position="381"/>
        <end position="408"/>
    </location>
</feature>
<name>A0A8R1E0W0_CAEJA</name>
<dbReference type="Gene3D" id="2.60.40.4100">
    <property type="entry name" value="Zona pellucida, ZP-C domain"/>
    <property type="match status" value="1"/>
</dbReference>
<evidence type="ECO:0000259" key="4">
    <source>
        <dbReference type="PROSITE" id="PS51034"/>
    </source>
</evidence>